<name>A0A0A7RYI8_FRIPE</name>
<dbReference type="KEGG" id="fpp:FPB0191_00528"/>
<sequence>MKYLNQLEPNSLISHFLQHPPYDFNAWLTCEQVPLFDATFDLLTTAEDDFKAKLDKIPGKKWWHKLIKIKTLFVGTTVSEYALFNAEITPDKFVESLKQQYASKYPLIVVKDIPYESPLQSDFANQYDQQMITALKQQGFIELEGQALAWVAIDFVDIDDYMSRLSYKRRKNFRRKLKSRQNITIDVVHCGDDCFFDEETLKQYYQLYLNVFAQSEIHFDKLSEDFFKALLQDKTSNSVIVTYRHDGKLIGYNICFIENNALVDKYIGFDYPAAREFNLYYISWFYNLEYALQHGLKRYIAGWTDPKVKADLGATFTFTKQLVYIRNPLLRAILKRLSSHFESDRQHLTNK</sequence>
<dbReference type="EMBL" id="CP009056">
    <property type="protein sequence ID" value="AJA44359.1"/>
    <property type="molecule type" value="Genomic_DNA"/>
</dbReference>
<dbReference type="InterPro" id="IPR007434">
    <property type="entry name" value="FemAB-like"/>
</dbReference>
<protein>
    <recommendedName>
        <fullName evidence="3">GNAT family N-acetyltransferase</fullName>
    </recommendedName>
</protein>
<dbReference type="HOGENOM" id="CLU_782840_0_0_6"/>
<evidence type="ECO:0008006" key="3">
    <source>
        <dbReference type="Google" id="ProtNLM"/>
    </source>
</evidence>
<reference evidence="1 2" key="1">
    <citation type="journal article" date="2014" name="Appl. Environ. Microbiol.">
        <title>Gut symbionts from distinct hosts exhibit genotoxic activity via divergent colibactin biosynthetic pathways.</title>
        <authorList>
            <person name="Engel P."/>
            <person name="Vizcaino M.I."/>
            <person name="Crawford J.M."/>
        </authorList>
    </citation>
    <scope>NUCLEOTIDE SEQUENCE [LARGE SCALE GENOMIC DNA]</scope>
    <source>
        <strain evidence="1 2">PEB0191</strain>
    </source>
</reference>
<keyword evidence="2" id="KW-1185">Reference proteome</keyword>
<dbReference type="RefSeq" id="WP_039103805.1">
    <property type="nucleotide sequence ID" value="NZ_CAMKYH010000038.1"/>
</dbReference>
<dbReference type="PANTHER" id="PTHR47017">
    <property type="entry name" value="ACYL-COA"/>
    <property type="match status" value="1"/>
</dbReference>
<dbReference type="AlphaFoldDB" id="A0A0A7RYI8"/>
<dbReference type="InterPro" id="IPR016181">
    <property type="entry name" value="Acyl_CoA_acyltransferase"/>
</dbReference>
<dbReference type="SUPFAM" id="SSF55729">
    <property type="entry name" value="Acyl-CoA N-acyltransferases (Nat)"/>
    <property type="match status" value="1"/>
</dbReference>
<evidence type="ECO:0000313" key="2">
    <source>
        <dbReference type="Proteomes" id="UP000030901"/>
    </source>
</evidence>
<accession>A0A0A7RYI8</accession>
<dbReference type="Proteomes" id="UP000030901">
    <property type="component" value="Chromosome"/>
</dbReference>
<dbReference type="STRING" id="1267021.FPB0191_00528"/>
<evidence type="ECO:0000313" key="1">
    <source>
        <dbReference type="EMBL" id="AJA44359.1"/>
    </source>
</evidence>
<proteinExistence type="predicted"/>
<dbReference type="PANTHER" id="PTHR47017:SF1">
    <property type="entry name" value="ACYL-COA"/>
    <property type="match status" value="1"/>
</dbReference>
<dbReference type="OrthoDB" id="3034222at2"/>
<dbReference type="Pfam" id="PF04339">
    <property type="entry name" value="FemAB_like"/>
    <property type="match status" value="1"/>
</dbReference>
<organism evidence="1 2">
    <name type="scientific">Frischella perrara</name>
    <dbReference type="NCBI Taxonomy" id="1267021"/>
    <lineage>
        <taxon>Bacteria</taxon>
        <taxon>Pseudomonadati</taxon>
        <taxon>Pseudomonadota</taxon>
        <taxon>Gammaproteobacteria</taxon>
        <taxon>Orbales</taxon>
        <taxon>Orbaceae</taxon>
        <taxon>Frischella</taxon>
    </lineage>
</organism>
<dbReference type="Gene3D" id="3.40.630.30">
    <property type="match status" value="1"/>
</dbReference>
<gene>
    <name evidence="1" type="ORF">FPB0191_00528</name>
</gene>